<keyword evidence="1" id="KW-1133">Transmembrane helix</keyword>
<name>A0ABP7XQ56_9ACTN</name>
<keyword evidence="3" id="KW-1185">Reference proteome</keyword>
<evidence type="ECO:0000313" key="3">
    <source>
        <dbReference type="Proteomes" id="UP001501845"/>
    </source>
</evidence>
<feature type="transmembrane region" description="Helical" evidence="1">
    <location>
        <begin position="12"/>
        <end position="36"/>
    </location>
</feature>
<organism evidence="2 3">
    <name type="scientific">Streptomyces tunisiensis</name>
    <dbReference type="NCBI Taxonomy" id="948699"/>
    <lineage>
        <taxon>Bacteria</taxon>
        <taxon>Bacillati</taxon>
        <taxon>Actinomycetota</taxon>
        <taxon>Actinomycetes</taxon>
        <taxon>Kitasatosporales</taxon>
        <taxon>Streptomycetaceae</taxon>
        <taxon>Streptomyces</taxon>
    </lineage>
</organism>
<evidence type="ECO:0000256" key="1">
    <source>
        <dbReference type="SAM" id="Phobius"/>
    </source>
</evidence>
<feature type="transmembrane region" description="Helical" evidence="1">
    <location>
        <begin position="42"/>
        <end position="61"/>
    </location>
</feature>
<comment type="caution">
    <text evidence="2">The sequence shown here is derived from an EMBL/GenBank/DDBJ whole genome shotgun (WGS) entry which is preliminary data.</text>
</comment>
<sequence>MTDRRRTGSAAWWLAVAAYVAGVFGLGAALWHWVLVRPWGDSLSFALTLTVSVLAGQWIAARIRRGAGRGDG</sequence>
<proteinExistence type="predicted"/>
<keyword evidence="1" id="KW-0812">Transmembrane</keyword>
<accession>A0ABP7XQ56</accession>
<evidence type="ECO:0000313" key="2">
    <source>
        <dbReference type="EMBL" id="GAA4123263.1"/>
    </source>
</evidence>
<dbReference type="RefSeq" id="WP_346155277.1">
    <property type="nucleotide sequence ID" value="NZ_BAABBU010000004.1"/>
</dbReference>
<reference evidence="3" key="1">
    <citation type="journal article" date="2019" name="Int. J. Syst. Evol. Microbiol.">
        <title>The Global Catalogue of Microorganisms (GCM) 10K type strain sequencing project: providing services to taxonomists for standard genome sequencing and annotation.</title>
        <authorList>
            <consortium name="The Broad Institute Genomics Platform"/>
            <consortium name="The Broad Institute Genome Sequencing Center for Infectious Disease"/>
            <person name="Wu L."/>
            <person name="Ma J."/>
        </authorList>
    </citation>
    <scope>NUCLEOTIDE SEQUENCE [LARGE SCALE GENOMIC DNA]</scope>
    <source>
        <strain evidence="3">JCM 17589</strain>
    </source>
</reference>
<gene>
    <name evidence="2" type="ORF">GCM10022285_04320</name>
</gene>
<dbReference type="Proteomes" id="UP001501845">
    <property type="component" value="Unassembled WGS sequence"/>
</dbReference>
<keyword evidence="1" id="KW-0472">Membrane</keyword>
<protein>
    <submittedName>
        <fullName evidence="2">Uncharacterized protein</fullName>
    </submittedName>
</protein>
<dbReference type="EMBL" id="BAABBU010000004">
    <property type="protein sequence ID" value="GAA4123263.1"/>
    <property type="molecule type" value="Genomic_DNA"/>
</dbReference>